<dbReference type="InParanoid" id="G3N6S8"/>
<proteinExistence type="predicted"/>
<dbReference type="Bgee" id="ENSGACG00000000780">
    <property type="expression patterns" value="Expressed in head kidney and 11 other cell types or tissues"/>
</dbReference>
<dbReference type="AlphaFoldDB" id="G3N6S8"/>
<reference evidence="1" key="2">
    <citation type="submission" date="2024-04" db="UniProtKB">
        <authorList>
            <consortium name="Ensembl"/>
        </authorList>
    </citation>
    <scope>IDENTIFICATION</scope>
</reference>
<name>G3N6S8_GASAC</name>
<protein>
    <submittedName>
        <fullName evidence="1">Uncharacterized protein</fullName>
    </submittedName>
</protein>
<reference evidence="1" key="1">
    <citation type="submission" date="2006-01" db="EMBL/GenBank/DDBJ databases">
        <authorList>
            <person name="Lindblad-Toh K."/>
            <person name="Mauceli E."/>
            <person name="Grabherr M."/>
            <person name="Chang J.L."/>
            <person name="Lander E.S."/>
        </authorList>
    </citation>
    <scope>NUCLEOTIDE SEQUENCE [LARGE SCALE GENOMIC DNA]</scope>
</reference>
<accession>G3N6S8</accession>
<dbReference type="Ensembl" id="ENSGACT00000001003.1">
    <property type="protein sequence ID" value="ENSGACP00000001003.1"/>
    <property type="gene ID" value="ENSGACG00000000780.1"/>
</dbReference>
<evidence type="ECO:0000313" key="1">
    <source>
        <dbReference type="Ensembl" id="ENSGACP00000001003.1"/>
    </source>
</evidence>
<organism evidence="1">
    <name type="scientific">Gasterosteus aculeatus</name>
    <name type="common">Three-spined stickleback</name>
    <dbReference type="NCBI Taxonomy" id="69293"/>
    <lineage>
        <taxon>Eukaryota</taxon>
        <taxon>Metazoa</taxon>
        <taxon>Chordata</taxon>
        <taxon>Craniata</taxon>
        <taxon>Vertebrata</taxon>
        <taxon>Euteleostomi</taxon>
        <taxon>Actinopterygii</taxon>
        <taxon>Neopterygii</taxon>
        <taxon>Teleostei</taxon>
        <taxon>Neoteleostei</taxon>
        <taxon>Acanthomorphata</taxon>
        <taxon>Eupercaria</taxon>
        <taxon>Perciformes</taxon>
        <taxon>Cottioidei</taxon>
        <taxon>Gasterosteales</taxon>
        <taxon>Gasterosteidae</taxon>
        <taxon>Gasterosteus</taxon>
    </lineage>
</organism>
<sequence>MSPLTFIHAVMRLSWTSSHYRSFSSFFHIWPGEQLGVRCLAQGHLNSLNSNHQPCASQRTFSNLCTTTTPLTSVRTTQTVSVQTLKGSITCIVFLVYRLFC</sequence>